<keyword evidence="8" id="KW-1185">Reference proteome</keyword>
<keyword evidence="2 5" id="KW-0349">Heme</keyword>
<dbReference type="GO" id="GO:0046872">
    <property type="term" value="F:metal ion binding"/>
    <property type="evidence" value="ECO:0007669"/>
    <property type="project" value="UniProtKB-KW"/>
</dbReference>
<evidence type="ECO:0000313" key="8">
    <source>
        <dbReference type="Proteomes" id="UP000094769"/>
    </source>
</evidence>
<keyword evidence="1" id="KW-0813">Transport</keyword>
<feature type="binding site" description="distal binding residue" evidence="5">
    <location>
        <position position="106"/>
    </location>
    <ligand>
        <name>heme</name>
        <dbReference type="ChEBI" id="CHEBI:30413"/>
    </ligand>
    <ligandPart>
        <name>Fe</name>
        <dbReference type="ChEBI" id="CHEBI:18248"/>
    </ligandPart>
</feature>
<evidence type="ECO:0000256" key="4">
    <source>
        <dbReference type="ARBA" id="ARBA00023004"/>
    </source>
</evidence>
<reference evidence="7 8" key="1">
    <citation type="submission" date="2016-06" db="EMBL/GenBank/DDBJ databases">
        <title>Genome sequence of endosymbiont of Candidatus Endolucinida thiodiazotropha.</title>
        <authorList>
            <person name="Poehlein A."/>
            <person name="Koenig S."/>
            <person name="Heiden S.E."/>
            <person name="Thuermer A."/>
            <person name="Voget S."/>
            <person name="Daniel R."/>
            <person name="Markert S."/>
            <person name="Gros O."/>
            <person name="Schweder T."/>
        </authorList>
    </citation>
    <scope>NUCLEOTIDE SEQUENCE [LARGE SCALE GENOMIC DNA]</scope>
    <source>
        <strain evidence="7 8">COS</strain>
    </source>
</reference>
<dbReference type="RefSeq" id="WP_083220802.1">
    <property type="nucleotide sequence ID" value="NZ_MARB01000019.1"/>
</dbReference>
<accession>A0A7Z1AE62</accession>
<proteinExistence type="predicted"/>
<dbReference type="OrthoDB" id="9795814at2"/>
<name>A0A7Z1AE62_9GAMM</name>
<feature type="signal peptide" evidence="6">
    <location>
        <begin position="1"/>
        <end position="27"/>
    </location>
</feature>
<comment type="caution">
    <text evidence="7">The sequence shown here is derived from an EMBL/GenBank/DDBJ whole genome shotgun (WGS) entry which is preliminary data.</text>
</comment>
<sequence>MKTRFHQLAITVVLPLALVCAAPSAIAGDNDPSQVSLYERLGGYNAISAVVDDVVVQIAADEKLGRFWAHRGSDGISREKQLIVDFIVSKAGGPLYYRGREMRLSHEGMGIDEKDWEILITALKNTLHKFKVPAIESREVLDFFASTKSDIVEKS</sequence>
<dbReference type="AlphaFoldDB" id="A0A7Z1AE62"/>
<dbReference type="SUPFAM" id="SSF46458">
    <property type="entry name" value="Globin-like"/>
    <property type="match status" value="1"/>
</dbReference>
<dbReference type="Gene3D" id="1.10.490.10">
    <property type="entry name" value="Globins"/>
    <property type="match status" value="1"/>
</dbReference>
<dbReference type="Proteomes" id="UP000094769">
    <property type="component" value="Unassembled WGS sequence"/>
</dbReference>
<evidence type="ECO:0000313" key="7">
    <source>
        <dbReference type="EMBL" id="ODJ86665.1"/>
    </source>
</evidence>
<dbReference type="GO" id="GO:0019825">
    <property type="term" value="F:oxygen binding"/>
    <property type="evidence" value="ECO:0007669"/>
    <property type="project" value="InterPro"/>
</dbReference>
<dbReference type="Pfam" id="PF01152">
    <property type="entry name" value="Bac_globin"/>
    <property type="match status" value="1"/>
</dbReference>
<organism evidence="7 8">
    <name type="scientific">Candidatus Thiodiazotropha endolucinida</name>
    <dbReference type="NCBI Taxonomy" id="1655433"/>
    <lineage>
        <taxon>Bacteria</taxon>
        <taxon>Pseudomonadati</taxon>
        <taxon>Pseudomonadota</taxon>
        <taxon>Gammaproteobacteria</taxon>
        <taxon>Chromatiales</taxon>
        <taxon>Sedimenticolaceae</taxon>
        <taxon>Candidatus Thiodiazotropha</taxon>
    </lineage>
</organism>
<dbReference type="InterPro" id="IPR009050">
    <property type="entry name" value="Globin-like_sf"/>
</dbReference>
<dbReference type="GO" id="GO:0020037">
    <property type="term" value="F:heme binding"/>
    <property type="evidence" value="ECO:0007669"/>
    <property type="project" value="InterPro"/>
</dbReference>
<evidence type="ECO:0000256" key="3">
    <source>
        <dbReference type="ARBA" id="ARBA00022723"/>
    </source>
</evidence>
<evidence type="ECO:0000256" key="5">
    <source>
        <dbReference type="PIRSR" id="PIRSR601486-1"/>
    </source>
</evidence>
<dbReference type="InterPro" id="IPR012292">
    <property type="entry name" value="Globin/Proto"/>
</dbReference>
<dbReference type="CDD" id="cd00454">
    <property type="entry name" value="TrHb1_N"/>
    <property type="match status" value="1"/>
</dbReference>
<protein>
    <submittedName>
        <fullName evidence="7">Group 1 truncated hemoglobin</fullName>
    </submittedName>
</protein>
<evidence type="ECO:0000256" key="6">
    <source>
        <dbReference type="SAM" id="SignalP"/>
    </source>
</evidence>
<keyword evidence="6" id="KW-0732">Signal</keyword>
<evidence type="ECO:0000256" key="1">
    <source>
        <dbReference type="ARBA" id="ARBA00022448"/>
    </source>
</evidence>
<dbReference type="InterPro" id="IPR001486">
    <property type="entry name" value="Hemoglobin_trunc"/>
</dbReference>
<keyword evidence="4 5" id="KW-0408">Iron</keyword>
<evidence type="ECO:0000256" key="2">
    <source>
        <dbReference type="ARBA" id="ARBA00022617"/>
    </source>
</evidence>
<gene>
    <name evidence="7" type="ORF">CODIS_31490</name>
</gene>
<dbReference type="EMBL" id="MARB01000019">
    <property type="protein sequence ID" value="ODJ86665.1"/>
    <property type="molecule type" value="Genomic_DNA"/>
</dbReference>
<keyword evidence="3 5" id="KW-0479">Metal-binding</keyword>
<feature type="chain" id="PRO_5030772384" evidence="6">
    <location>
        <begin position="28"/>
        <end position="155"/>
    </location>
</feature>